<keyword evidence="4 6" id="KW-1133">Transmembrane helix</keyword>
<gene>
    <name evidence="7" type="ORF">SAMN04515677_104375</name>
</gene>
<feature type="transmembrane region" description="Helical" evidence="6">
    <location>
        <begin position="361"/>
        <end position="380"/>
    </location>
</feature>
<keyword evidence="3 6" id="KW-0812">Transmembrane</keyword>
<dbReference type="Proteomes" id="UP000199068">
    <property type="component" value="Unassembled WGS sequence"/>
</dbReference>
<organism evidence="7 8">
    <name type="scientific">Romboutsia lituseburensis DSM 797</name>
    <dbReference type="NCBI Taxonomy" id="1121325"/>
    <lineage>
        <taxon>Bacteria</taxon>
        <taxon>Bacillati</taxon>
        <taxon>Bacillota</taxon>
        <taxon>Clostridia</taxon>
        <taxon>Peptostreptococcales</taxon>
        <taxon>Peptostreptococcaceae</taxon>
        <taxon>Romboutsia</taxon>
    </lineage>
</organism>
<dbReference type="PANTHER" id="PTHR30250:SF11">
    <property type="entry name" value="O-ANTIGEN TRANSPORTER-RELATED"/>
    <property type="match status" value="1"/>
</dbReference>
<dbReference type="GO" id="GO:0005886">
    <property type="term" value="C:plasma membrane"/>
    <property type="evidence" value="ECO:0007669"/>
    <property type="project" value="UniProtKB-SubCell"/>
</dbReference>
<evidence type="ECO:0000256" key="4">
    <source>
        <dbReference type="ARBA" id="ARBA00022989"/>
    </source>
</evidence>
<feature type="transmembrane region" description="Helical" evidence="6">
    <location>
        <begin position="175"/>
        <end position="194"/>
    </location>
</feature>
<evidence type="ECO:0000256" key="2">
    <source>
        <dbReference type="ARBA" id="ARBA00022475"/>
    </source>
</evidence>
<feature type="transmembrane region" description="Helical" evidence="6">
    <location>
        <begin position="150"/>
        <end position="169"/>
    </location>
</feature>
<dbReference type="RefSeq" id="WP_092725795.1">
    <property type="nucleotide sequence ID" value="NZ_FNGW01000004.1"/>
</dbReference>
<keyword evidence="5 6" id="KW-0472">Membrane</keyword>
<accession>A0A1G9PIT0</accession>
<dbReference type="InterPro" id="IPR050833">
    <property type="entry name" value="Poly_Biosynth_Transport"/>
</dbReference>
<dbReference type="EMBL" id="FNGW01000004">
    <property type="protein sequence ID" value="SDL98453.1"/>
    <property type="molecule type" value="Genomic_DNA"/>
</dbReference>
<dbReference type="PANTHER" id="PTHR30250">
    <property type="entry name" value="PST FAMILY PREDICTED COLANIC ACID TRANSPORTER"/>
    <property type="match status" value="1"/>
</dbReference>
<keyword evidence="2" id="KW-1003">Cell membrane</keyword>
<feature type="transmembrane region" description="Helical" evidence="6">
    <location>
        <begin position="253"/>
        <end position="276"/>
    </location>
</feature>
<reference evidence="7 8" key="1">
    <citation type="submission" date="2016-10" db="EMBL/GenBank/DDBJ databases">
        <authorList>
            <person name="de Groot N.N."/>
        </authorList>
    </citation>
    <scope>NUCLEOTIDE SEQUENCE [LARGE SCALE GENOMIC DNA]</scope>
    <source>
        <strain evidence="7 8">DSM 797</strain>
    </source>
</reference>
<proteinExistence type="predicted"/>
<dbReference type="Pfam" id="PF01943">
    <property type="entry name" value="Polysacc_synt"/>
    <property type="match status" value="1"/>
</dbReference>
<dbReference type="AlphaFoldDB" id="A0A1G9PIT0"/>
<feature type="transmembrane region" description="Helical" evidence="6">
    <location>
        <begin position="386"/>
        <end position="405"/>
    </location>
</feature>
<feature type="transmembrane region" description="Helical" evidence="6">
    <location>
        <begin position="417"/>
        <end position="434"/>
    </location>
</feature>
<feature type="transmembrane region" description="Helical" evidence="6">
    <location>
        <begin position="297"/>
        <end position="321"/>
    </location>
</feature>
<feature type="transmembrane region" description="Helical" evidence="6">
    <location>
        <begin position="117"/>
        <end position="138"/>
    </location>
</feature>
<evidence type="ECO:0000313" key="8">
    <source>
        <dbReference type="Proteomes" id="UP000199068"/>
    </source>
</evidence>
<feature type="transmembrane region" description="Helical" evidence="6">
    <location>
        <begin position="440"/>
        <end position="457"/>
    </location>
</feature>
<feature type="transmembrane region" description="Helical" evidence="6">
    <location>
        <begin position="215"/>
        <end position="233"/>
    </location>
</feature>
<evidence type="ECO:0000256" key="1">
    <source>
        <dbReference type="ARBA" id="ARBA00004651"/>
    </source>
</evidence>
<comment type="subcellular location">
    <subcellularLocation>
        <location evidence="1">Cell membrane</location>
        <topology evidence="1">Multi-pass membrane protein</topology>
    </subcellularLocation>
</comment>
<dbReference type="InterPro" id="IPR002797">
    <property type="entry name" value="Polysacc_synth"/>
</dbReference>
<protein>
    <submittedName>
        <fullName evidence="7">Membrane protein involved in the export of O-antigen and teichoic acid</fullName>
    </submittedName>
</protein>
<evidence type="ECO:0000256" key="5">
    <source>
        <dbReference type="ARBA" id="ARBA00023136"/>
    </source>
</evidence>
<evidence type="ECO:0000256" key="6">
    <source>
        <dbReference type="SAM" id="Phobius"/>
    </source>
</evidence>
<feature type="transmembrane region" description="Helical" evidence="6">
    <location>
        <begin position="12"/>
        <end position="35"/>
    </location>
</feature>
<keyword evidence="8" id="KW-1185">Reference proteome</keyword>
<sequence>MNDNLFKKFTEFAMGNGIVLILGFISAPLITRIIAPEEMGRYSMFNTISNFILLLILLGIDQAYVRFFYEEKIEDRSYLLRQCISLNCKINIMISVVLLIFYKPISKFIIGEYSFKLILLMILFISFSMLGRFSLLVIRMKQKAKIYSALQVLGKVLYIAFILIFLKISKNSCNTLILALVTSNILTVIVSVLIERKDWFTKCNLRTIKTSQKDILKYGSPLFFSMAITWIFQSTDKISLNLLRGYEEVGIYAASYSIVALLNAFQNTFTTFWVPVAHEKYVNENNAKLFFIEINKIVSFTMLILGILLITFKDIIVLLLGSKYSQAVFVFPFLVFNPIMYTISETTVIGIGFMKKSVYHIYVALISAFSNIIGNILLVPQLGAKGAAISTGISYIIFFLMRTSLSKRVYNVNYSLNQFYVSSIMLSILALYSTTHKLDLNTIAISLISTIIILYLYRDVVLMIVNKLRQYNNFIYNKF</sequence>
<dbReference type="STRING" id="1121325.SAMN04515677_104375"/>
<evidence type="ECO:0000313" key="7">
    <source>
        <dbReference type="EMBL" id="SDL98453.1"/>
    </source>
</evidence>
<feature type="transmembrane region" description="Helical" evidence="6">
    <location>
        <begin position="327"/>
        <end position="354"/>
    </location>
</feature>
<feature type="transmembrane region" description="Helical" evidence="6">
    <location>
        <begin position="86"/>
        <end position="105"/>
    </location>
</feature>
<evidence type="ECO:0000256" key="3">
    <source>
        <dbReference type="ARBA" id="ARBA00022692"/>
    </source>
</evidence>
<feature type="transmembrane region" description="Helical" evidence="6">
    <location>
        <begin position="47"/>
        <end position="65"/>
    </location>
</feature>
<name>A0A1G9PIT0_9FIRM</name>